<dbReference type="Proteomes" id="UP001529510">
    <property type="component" value="Unassembled WGS sequence"/>
</dbReference>
<sequence length="231" mass="25520">DVFRFGLNKDISSKMPYYYPHWTLFVTLTLALCFWVFSFTVVTKETPVILQYPQPKPRIATCQPKTLKPYRPTHSLAHAHRPRSACSLTAANPTLAMPCLPAPGPLTPASAPGPAHAIMPVQRPALHGARPDLQPCQGRPPHNHVHKGRHPRASPQDGRRPQPGHKMAAVPEQSTRWPTPPSQFTRMPPSQTSPQDVAVSMPRLLIATLTHPYLAVWGTKMALPHVTALPL</sequence>
<dbReference type="AlphaFoldDB" id="A0ABD0RBS2"/>
<feature type="non-terminal residue" evidence="3">
    <location>
        <position position="1"/>
    </location>
</feature>
<evidence type="ECO:0000256" key="2">
    <source>
        <dbReference type="SAM" id="Phobius"/>
    </source>
</evidence>
<feature type="region of interest" description="Disordered" evidence="1">
    <location>
        <begin position="127"/>
        <end position="196"/>
    </location>
</feature>
<accession>A0ABD0RBS2</accession>
<name>A0ABD0RBS2_CIRMR</name>
<comment type="caution">
    <text evidence="3">The sequence shown here is derived from an EMBL/GenBank/DDBJ whole genome shotgun (WGS) entry which is preliminary data.</text>
</comment>
<evidence type="ECO:0000313" key="3">
    <source>
        <dbReference type="EMBL" id="KAL0195342.1"/>
    </source>
</evidence>
<organism evidence="3 4">
    <name type="scientific">Cirrhinus mrigala</name>
    <name type="common">Mrigala</name>
    <dbReference type="NCBI Taxonomy" id="683832"/>
    <lineage>
        <taxon>Eukaryota</taxon>
        <taxon>Metazoa</taxon>
        <taxon>Chordata</taxon>
        <taxon>Craniata</taxon>
        <taxon>Vertebrata</taxon>
        <taxon>Euteleostomi</taxon>
        <taxon>Actinopterygii</taxon>
        <taxon>Neopterygii</taxon>
        <taxon>Teleostei</taxon>
        <taxon>Ostariophysi</taxon>
        <taxon>Cypriniformes</taxon>
        <taxon>Cyprinidae</taxon>
        <taxon>Labeoninae</taxon>
        <taxon>Labeonini</taxon>
        <taxon>Cirrhinus</taxon>
    </lineage>
</organism>
<keyword evidence="2" id="KW-0472">Membrane</keyword>
<keyword evidence="2" id="KW-0812">Transmembrane</keyword>
<dbReference type="EMBL" id="JAMKFB020000004">
    <property type="protein sequence ID" value="KAL0195342.1"/>
    <property type="molecule type" value="Genomic_DNA"/>
</dbReference>
<gene>
    <name evidence="3" type="ORF">M9458_008914</name>
</gene>
<feature type="compositionally biased region" description="Polar residues" evidence="1">
    <location>
        <begin position="172"/>
        <end position="195"/>
    </location>
</feature>
<feature type="transmembrane region" description="Helical" evidence="2">
    <location>
        <begin position="22"/>
        <end position="42"/>
    </location>
</feature>
<protein>
    <submittedName>
        <fullName evidence="3">Uncharacterized protein</fullName>
    </submittedName>
</protein>
<keyword evidence="2" id="KW-1133">Transmembrane helix</keyword>
<feature type="compositionally biased region" description="Basic residues" evidence="1">
    <location>
        <begin position="141"/>
        <end position="152"/>
    </location>
</feature>
<feature type="non-terminal residue" evidence="3">
    <location>
        <position position="231"/>
    </location>
</feature>
<proteinExistence type="predicted"/>
<reference evidence="3 4" key="1">
    <citation type="submission" date="2024-05" db="EMBL/GenBank/DDBJ databases">
        <title>Genome sequencing and assembly of Indian major carp, Cirrhinus mrigala (Hamilton, 1822).</title>
        <authorList>
            <person name="Mohindra V."/>
            <person name="Chowdhury L.M."/>
            <person name="Lal K."/>
            <person name="Jena J.K."/>
        </authorList>
    </citation>
    <scope>NUCLEOTIDE SEQUENCE [LARGE SCALE GENOMIC DNA]</scope>
    <source>
        <strain evidence="3">CM1030</strain>
        <tissue evidence="3">Blood</tissue>
    </source>
</reference>
<keyword evidence="4" id="KW-1185">Reference proteome</keyword>
<evidence type="ECO:0000256" key="1">
    <source>
        <dbReference type="SAM" id="MobiDB-lite"/>
    </source>
</evidence>
<evidence type="ECO:0000313" key="4">
    <source>
        <dbReference type="Proteomes" id="UP001529510"/>
    </source>
</evidence>